<dbReference type="EMBL" id="JACATF010000003">
    <property type="protein sequence ID" value="NWK07058.1"/>
    <property type="molecule type" value="Genomic_DNA"/>
</dbReference>
<dbReference type="EMBL" id="JACATJ010000003">
    <property type="protein sequence ID" value="NWK08765.1"/>
    <property type="molecule type" value="Genomic_DNA"/>
</dbReference>
<evidence type="ECO:0000313" key="4">
    <source>
        <dbReference type="EMBL" id="NWJ84081.1"/>
    </source>
</evidence>
<dbReference type="EMBL" id="JACATG010000003">
    <property type="protein sequence ID" value="NWK13596.1"/>
    <property type="molecule type" value="Genomic_DNA"/>
</dbReference>
<dbReference type="EMBL" id="JACATD010000003">
    <property type="protein sequence ID" value="NWK00904.1"/>
    <property type="molecule type" value="Genomic_DNA"/>
</dbReference>
<protein>
    <submittedName>
        <fullName evidence="1">Uncharacterized protein</fullName>
    </submittedName>
</protein>
<name>A0A7K4M8Q8_9ARCH</name>
<evidence type="ECO:0000313" key="6">
    <source>
        <dbReference type="EMBL" id="NWK07058.1"/>
    </source>
</evidence>
<sequence length="102" mass="11943">MTKYTENDEVPPSPSIEIISGKFGPEDEVILWHGRMPTLLEIGQIVAHVLQNDERIWPRSEGYDGGERWRNYLIETLFRGKVTFAMCKKYRLRVPRNPSFFS</sequence>
<evidence type="ECO:0000313" key="8">
    <source>
        <dbReference type="EMBL" id="NWK13596.1"/>
    </source>
</evidence>
<dbReference type="EMBL" id="JACATC010000005">
    <property type="protein sequence ID" value="NWJ84081.1"/>
    <property type="molecule type" value="Genomic_DNA"/>
</dbReference>
<dbReference type="Proteomes" id="UP000559282">
    <property type="component" value="Unassembled WGS sequence"/>
</dbReference>
<dbReference type="Proteomes" id="UP000549797">
    <property type="component" value="Unassembled WGS sequence"/>
</dbReference>
<evidence type="ECO:0000313" key="10">
    <source>
        <dbReference type="Proteomes" id="UP000535457"/>
    </source>
</evidence>
<proteinExistence type="predicted"/>
<evidence type="ECO:0000313" key="3">
    <source>
        <dbReference type="EMBL" id="NWJ56252.1"/>
    </source>
</evidence>
<evidence type="ECO:0000313" key="2">
    <source>
        <dbReference type="EMBL" id="NWJ28308.1"/>
    </source>
</evidence>
<accession>A0A7K4M8Q8</accession>
<evidence type="ECO:0000313" key="13">
    <source>
        <dbReference type="Proteomes" id="UP000559282"/>
    </source>
</evidence>
<reference evidence="1" key="2">
    <citation type="submission" date="2020-06" db="EMBL/GenBank/DDBJ databases">
        <authorList>
            <person name="Wang Y."/>
        </authorList>
    </citation>
    <scope>NUCLEOTIDE SEQUENCE</scope>
    <source>
        <strain evidence="7">D1a</strain>
        <strain evidence="1">L14</strain>
        <strain evidence="3">L15a</strain>
        <strain evidence="8">L19a</strain>
        <strain evidence="6">T1C4</strain>
        <strain evidence="2">T1L11</strain>
        <strain evidence="5">T1L9</strain>
        <strain evidence="4">T3L1</strain>
    </source>
</reference>
<dbReference type="Proteomes" id="UP000563820">
    <property type="component" value="Unassembled WGS sequence"/>
</dbReference>
<comment type="caution">
    <text evidence="1">The sequence shown here is derived from an EMBL/GenBank/DDBJ whole genome shotgun (WGS) entry which is preliminary data.</text>
</comment>
<evidence type="ECO:0000313" key="7">
    <source>
        <dbReference type="EMBL" id="NWK08765.1"/>
    </source>
</evidence>
<evidence type="ECO:0000313" key="14">
    <source>
        <dbReference type="Proteomes" id="UP000563820"/>
    </source>
</evidence>
<evidence type="ECO:0000313" key="12">
    <source>
        <dbReference type="Proteomes" id="UP000549797"/>
    </source>
</evidence>
<dbReference type="Proteomes" id="UP000520052">
    <property type="component" value="Unassembled WGS sequence"/>
</dbReference>
<organism evidence="1 16">
    <name type="scientific">Marine Group I thaumarchaeote</name>
    <dbReference type="NCBI Taxonomy" id="2511932"/>
    <lineage>
        <taxon>Archaea</taxon>
        <taxon>Nitrososphaerota</taxon>
        <taxon>Marine Group I</taxon>
    </lineage>
</organism>
<evidence type="ECO:0000313" key="9">
    <source>
        <dbReference type="Proteomes" id="UP000520052"/>
    </source>
</evidence>
<dbReference type="EMBL" id="JACATH010000001">
    <property type="protein sequence ID" value="NWJ56252.1"/>
    <property type="molecule type" value="Genomic_DNA"/>
</dbReference>
<dbReference type="EMBL" id="JACATE010000003">
    <property type="protein sequence ID" value="NWJ28308.1"/>
    <property type="molecule type" value="Genomic_DNA"/>
</dbReference>
<evidence type="ECO:0000313" key="1">
    <source>
        <dbReference type="EMBL" id="NWJ20444.1"/>
    </source>
</evidence>
<dbReference type="Proteomes" id="UP000587702">
    <property type="component" value="Unassembled WGS sequence"/>
</dbReference>
<evidence type="ECO:0000313" key="15">
    <source>
        <dbReference type="Proteomes" id="UP000575480"/>
    </source>
</evidence>
<dbReference type="EMBL" id="JACATI010000005">
    <property type="protein sequence ID" value="NWJ20444.1"/>
    <property type="molecule type" value="Genomic_DNA"/>
</dbReference>
<dbReference type="Proteomes" id="UP000535457">
    <property type="component" value="Unassembled WGS sequence"/>
</dbReference>
<reference evidence="9 10" key="1">
    <citation type="journal article" date="2019" name="Environ. Microbiol.">
        <title>Genomics insights into ecotype formation of ammonia-oxidizing archaea in the deep ocean.</title>
        <authorList>
            <person name="Wang Y."/>
            <person name="Huang J.M."/>
            <person name="Cui G.J."/>
            <person name="Nunoura T."/>
            <person name="Takaki Y."/>
            <person name="Li W.L."/>
            <person name="Li J."/>
            <person name="Gao Z.M."/>
            <person name="Takai K."/>
            <person name="Zhang A.Q."/>
            <person name="Stepanauskas R."/>
        </authorList>
    </citation>
    <scope>NUCLEOTIDE SEQUENCE [LARGE SCALE GENOMIC DNA]</scope>
    <source>
        <strain evidence="7 12">D1a</strain>
        <strain evidence="1 16">L14</strain>
        <strain evidence="3 15">L15a</strain>
        <strain evidence="8 10">L19a</strain>
        <strain evidence="6 13">T1C4</strain>
        <strain evidence="2 14">T1L11</strain>
        <strain evidence="5 11">T1L9</strain>
        <strain evidence="4 9">T3L1</strain>
    </source>
</reference>
<evidence type="ECO:0000313" key="11">
    <source>
        <dbReference type="Proteomes" id="UP000547822"/>
    </source>
</evidence>
<evidence type="ECO:0000313" key="16">
    <source>
        <dbReference type="Proteomes" id="UP000587702"/>
    </source>
</evidence>
<dbReference type="AlphaFoldDB" id="A0A7K4M8Q8"/>
<evidence type="ECO:0000313" key="5">
    <source>
        <dbReference type="EMBL" id="NWK00904.1"/>
    </source>
</evidence>
<dbReference type="Proteomes" id="UP000575480">
    <property type="component" value="Unassembled WGS sequence"/>
</dbReference>
<dbReference type="Proteomes" id="UP000547822">
    <property type="component" value="Unassembled WGS sequence"/>
</dbReference>
<gene>
    <name evidence="5" type="ORF">HX840_03225</name>
    <name evidence="6" type="ORF">HX847_01310</name>
    <name evidence="2" type="ORF">HX848_02795</name>
    <name evidence="7" type="ORF">HX852_03115</name>
    <name evidence="8" type="ORF">HX853_03005</name>
    <name evidence="4" type="ORF">HX854_05080</name>
    <name evidence="3" type="ORF">HX858_00540</name>
    <name evidence="1" type="ORF">HX860_05185</name>
</gene>